<organism evidence="2 3">
    <name type="scientific">Mycoplasma haematolamae (strain Purdue)</name>
    <dbReference type="NCBI Taxonomy" id="1212765"/>
    <lineage>
        <taxon>Bacteria</taxon>
        <taxon>Bacillati</taxon>
        <taxon>Mycoplasmatota</taxon>
        <taxon>Mollicutes</taxon>
        <taxon>Mycoplasmataceae</taxon>
        <taxon>Mycoplasma</taxon>
    </lineage>
</organism>
<gene>
    <name evidence="2" type="ordered locus">MHLP_02300</name>
</gene>
<dbReference type="Proteomes" id="UP000006502">
    <property type="component" value="Chromosome"/>
</dbReference>
<name>I7B9U5_MYCHA</name>
<keyword evidence="1" id="KW-0812">Transmembrane</keyword>
<accession>I7B9U5</accession>
<dbReference type="PATRIC" id="fig|1212765.3.peg.518"/>
<sequence>MSISREITAEWIRHQLKKLKVYLGAITTAKWKTAIQFVGLILVMLFSCVNSNLFSLIFLPSLVLSFYSLARYLELYWKYY</sequence>
<dbReference type="HOGENOM" id="CLU_051314_7_0_14"/>
<evidence type="ECO:0000313" key="2">
    <source>
        <dbReference type="EMBL" id="AFO52040.1"/>
    </source>
</evidence>
<keyword evidence="2" id="KW-0808">Transferase</keyword>
<feature type="transmembrane region" description="Helical" evidence="1">
    <location>
        <begin position="53"/>
        <end position="73"/>
    </location>
</feature>
<reference evidence="3" key="2">
    <citation type="submission" date="2012-07" db="EMBL/GenBank/DDBJ databases">
        <title>Complete genome sequence of 'Candidatus Mycoplasma haemolamae'.</title>
        <authorList>
            <person name="Guimaraes A.M.S."/>
            <person name="Toth B."/>
            <person name="Santos A.P."/>
            <person name="Nascimento N.C."/>
            <person name="Sojka J.E."/>
            <person name="Messick J.B."/>
        </authorList>
    </citation>
    <scope>NUCLEOTIDE SEQUENCE [LARGE SCALE GENOMIC DNA]</scope>
    <source>
        <strain evidence="3">Purdue</strain>
    </source>
</reference>
<dbReference type="AlphaFoldDB" id="I7B9U5"/>
<keyword evidence="1" id="KW-0472">Membrane</keyword>
<dbReference type="STRING" id="1212765.MHLP_02300"/>
<reference evidence="2 3" key="1">
    <citation type="journal article" date="2012" name="J. Bacteriol.">
        <title>Genome Sequence of "Candidatus Mycoplasma haemolamae" Strain Purdue, a Red Blood Cell Pathogen of Alpacas (Vicugna pacos) and Llamas (Lama glama).</title>
        <authorList>
            <person name="Guimaraes A.M."/>
            <person name="Toth B."/>
            <person name="Santos A.P."/>
            <person name="do Nascimento N.C."/>
            <person name="Kritchevsky J.E."/>
            <person name="Messick J.B."/>
        </authorList>
    </citation>
    <scope>NUCLEOTIDE SEQUENCE [LARGE SCALE GENOMIC DNA]</scope>
    <source>
        <strain evidence="2 3">Purdue</strain>
    </source>
</reference>
<protein>
    <submittedName>
        <fullName evidence="2">CDP-diacylglycerol--glycerol-3-phosphate 3-phosphatidyltransferase</fullName>
    </submittedName>
</protein>
<evidence type="ECO:0000256" key="1">
    <source>
        <dbReference type="SAM" id="Phobius"/>
    </source>
</evidence>
<dbReference type="GO" id="GO:0016740">
    <property type="term" value="F:transferase activity"/>
    <property type="evidence" value="ECO:0007669"/>
    <property type="project" value="UniProtKB-KW"/>
</dbReference>
<evidence type="ECO:0000313" key="3">
    <source>
        <dbReference type="Proteomes" id="UP000006502"/>
    </source>
</evidence>
<keyword evidence="3" id="KW-1185">Reference proteome</keyword>
<feature type="transmembrane region" description="Helical" evidence="1">
    <location>
        <begin position="21"/>
        <end position="47"/>
    </location>
</feature>
<proteinExistence type="predicted"/>
<keyword evidence="1" id="KW-1133">Transmembrane helix</keyword>
<dbReference type="EMBL" id="CP003731">
    <property type="protein sequence ID" value="AFO52040.1"/>
    <property type="molecule type" value="Genomic_DNA"/>
</dbReference>
<dbReference type="KEGG" id="mhl:MHLP_02300"/>